<reference evidence="2 3" key="1">
    <citation type="journal article" date="2019" name="Sci. Rep.">
        <title>Orb-weaving spider Araneus ventricosus genome elucidates the spidroin gene catalogue.</title>
        <authorList>
            <person name="Kono N."/>
            <person name="Nakamura H."/>
            <person name="Ohtoshi R."/>
            <person name="Moran D.A.P."/>
            <person name="Shinohara A."/>
            <person name="Yoshida Y."/>
            <person name="Fujiwara M."/>
            <person name="Mori M."/>
            <person name="Tomita M."/>
            <person name="Arakawa K."/>
        </authorList>
    </citation>
    <scope>NUCLEOTIDE SEQUENCE [LARGE SCALE GENOMIC DNA]</scope>
</reference>
<evidence type="ECO:0000256" key="1">
    <source>
        <dbReference type="SAM" id="MobiDB-lite"/>
    </source>
</evidence>
<dbReference type="AlphaFoldDB" id="A0A4Y2QS37"/>
<organism evidence="2 3">
    <name type="scientific">Araneus ventricosus</name>
    <name type="common">Orbweaver spider</name>
    <name type="synonym">Epeira ventricosa</name>
    <dbReference type="NCBI Taxonomy" id="182803"/>
    <lineage>
        <taxon>Eukaryota</taxon>
        <taxon>Metazoa</taxon>
        <taxon>Ecdysozoa</taxon>
        <taxon>Arthropoda</taxon>
        <taxon>Chelicerata</taxon>
        <taxon>Arachnida</taxon>
        <taxon>Araneae</taxon>
        <taxon>Araneomorphae</taxon>
        <taxon>Entelegynae</taxon>
        <taxon>Araneoidea</taxon>
        <taxon>Araneidae</taxon>
        <taxon>Araneus</taxon>
    </lineage>
</organism>
<keyword evidence="3" id="KW-1185">Reference proteome</keyword>
<dbReference type="EMBL" id="BGPR01014661">
    <property type="protein sequence ID" value="GBN66143.1"/>
    <property type="molecule type" value="Genomic_DNA"/>
</dbReference>
<gene>
    <name evidence="2" type="ORF">AVEN_116988_1</name>
</gene>
<evidence type="ECO:0000313" key="3">
    <source>
        <dbReference type="Proteomes" id="UP000499080"/>
    </source>
</evidence>
<proteinExistence type="predicted"/>
<comment type="caution">
    <text evidence="2">The sequence shown here is derived from an EMBL/GenBank/DDBJ whole genome shotgun (WGS) entry which is preliminary data.</text>
</comment>
<protein>
    <submittedName>
        <fullName evidence="2">Uncharacterized protein</fullName>
    </submittedName>
</protein>
<name>A0A4Y2QS37_ARAVE</name>
<accession>A0A4Y2QS37</accession>
<sequence length="157" mass="18047">MEVIWTTSLQPPEPFTKGFSSLRNLRKKHQESRYFRNDSELLQDIMTWLHDLDIDFFFVELDTGRCGQVVRSRIWGRRVPGSKPDSTEDPPHMGPAACQTARSGQTPPQRVRRKNAHTGPAHPKRVRFRKRISVERASPRACGGRDLLGTIRKMIQA</sequence>
<dbReference type="Proteomes" id="UP000499080">
    <property type="component" value="Unassembled WGS sequence"/>
</dbReference>
<feature type="region of interest" description="Disordered" evidence="1">
    <location>
        <begin position="77"/>
        <end position="124"/>
    </location>
</feature>
<feature type="compositionally biased region" description="Basic residues" evidence="1">
    <location>
        <begin position="110"/>
        <end position="124"/>
    </location>
</feature>
<evidence type="ECO:0000313" key="2">
    <source>
        <dbReference type="EMBL" id="GBN66143.1"/>
    </source>
</evidence>